<organism evidence="2 3">
    <name type="scientific">Rhizobium esperanzae</name>
    <dbReference type="NCBI Taxonomy" id="1967781"/>
    <lineage>
        <taxon>Bacteria</taxon>
        <taxon>Pseudomonadati</taxon>
        <taxon>Pseudomonadota</taxon>
        <taxon>Alphaproteobacteria</taxon>
        <taxon>Hyphomicrobiales</taxon>
        <taxon>Rhizobiaceae</taxon>
        <taxon>Rhizobium/Agrobacterium group</taxon>
        <taxon>Rhizobium</taxon>
    </lineage>
</organism>
<dbReference type="PANTHER" id="PTHR36302">
    <property type="entry name" value="BLR7088 PROTEIN"/>
    <property type="match status" value="1"/>
</dbReference>
<dbReference type="Gene3D" id="2.60.40.1890">
    <property type="entry name" value="PCu(A)C copper chaperone"/>
    <property type="match status" value="1"/>
</dbReference>
<dbReference type="InterPro" id="IPR036182">
    <property type="entry name" value="PCuAC_sf"/>
</dbReference>
<evidence type="ECO:0000313" key="3">
    <source>
        <dbReference type="Proteomes" id="UP000197269"/>
    </source>
</evidence>
<protein>
    <recommendedName>
        <fullName evidence="4">Copper uptake system-associated protein</fullName>
    </recommendedName>
</protein>
<evidence type="ECO:0008006" key="4">
    <source>
        <dbReference type="Google" id="ProtNLM"/>
    </source>
</evidence>
<dbReference type="InterPro" id="IPR007410">
    <property type="entry name" value="LpqE-like"/>
</dbReference>
<dbReference type="InterPro" id="IPR058248">
    <property type="entry name" value="Lxx211020-like"/>
</dbReference>
<proteinExistence type="predicted"/>
<sequence>MKRKIIVLAGALFASLASAQDYPAGKIAIVHPAARAMVPGAKVGGGYLALTNTGSDADKLISARSDRASSVQLHEMRVDNGVMVMRELKGGIELPAGQTVELKPGGYHLMFMDVDKPFKQGETIKATLTFEKAGSVDVDFAVGAAAGPLNAGGHDGHDAMTMPGMDMGDATAQKDEQAIPAGLKTMFETPDKPLTVMPVVVEGDWAIAGWQQDGRGGRALLKKGHAGWSVHLCSGDSLRDAAALEKIGLSKDVATGLAAKLKQAETGLDPRVLALFASFEGTVMMHAAANDAGHGGHEGHAQ</sequence>
<dbReference type="PANTHER" id="PTHR36302:SF1">
    <property type="entry name" value="COPPER CHAPERONE PCU(A)C"/>
    <property type="match status" value="1"/>
</dbReference>
<dbReference type="AlphaFoldDB" id="A0A246DZK2"/>
<dbReference type="Pfam" id="PF04314">
    <property type="entry name" value="PCuAC"/>
    <property type="match status" value="1"/>
</dbReference>
<evidence type="ECO:0000256" key="1">
    <source>
        <dbReference type="SAM" id="SignalP"/>
    </source>
</evidence>
<comment type="caution">
    <text evidence="2">The sequence shown here is derived from an EMBL/GenBank/DDBJ whole genome shotgun (WGS) entry which is preliminary data.</text>
</comment>
<feature type="chain" id="PRO_5012083155" description="Copper uptake system-associated protein" evidence="1">
    <location>
        <begin position="20"/>
        <end position="302"/>
    </location>
</feature>
<evidence type="ECO:0000313" key="2">
    <source>
        <dbReference type="EMBL" id="OWO95786.1"/>
    </source>
</evidence>
<accession>A0A246DZK2</accession>
<dbReference type="RefSeq" id="WP_088392561.1">
    <property type="nucleotide sequence ID" value="NZ_MXPU01000004.1"/>
</dbReference>
<reference evidence="2 3" key="1">
    <citation type="submission" date="2017-03" db="EMBL/GenBank/DDBJ databases">
        <title>Genome of strain Rhizobium sp. CNPSo 668.</title>
        <authorList>
            <person name="Ribeiro R."/>
        </authorList>
    </citation>
    <scope>NUCLEOTIDE SEQUENCE [LARGE SCALE GENOMIC DNA]</scope>
    <source>
        <strain evidence="2 3">CNPSo 668</strain>
    </source>
</reference>
<dbReference type="Proteomes" id="UP000197269">
    <property type="component" value="Unassembled WGS sequence"/>
</dbReference>
<keyword evidence="1" id="KW-0732">Signal</keyword>
<dbReference type="SUPFAM" id="SSF110087">
    <property type="entry name" value="DR1885-like metal-binding protein"/>
    <property type="match status" value="1"/>
</dbReference>
<gene>
    <name evidence="2" type="ORF">B5E41_08145</name>
</gene>
<dbReference type="EMBL" id="MXPU01000004">
    <property type="protein sequence ID" value="OWO95786.1"/>
    <property type="molecule type" value="Genomic_DNA"/>
</dbReference>
<dbReference type="NCBIfam" id="NF033672">
    <property type="entry name" value="mbn_chaper_assoc"/>
    <property type="match status" value="1"/>
</dbReference>
<name>A0A246DZK2_9HYPH</name>
<feature type="signal peptide" evidence="1">
    <location>
        <begin position="1"/>
        <end position="19"/>
    </location>
</feature>